<keyword evidence="2 4" id="KW-0863">Zinc-finger</keyword>
<dbReference type="InterPro" id="IPR057683">
    <property type="entry name" value="DUF7923"/>
</dbReference>
<evidence type="ECO:0000259" key="6">
    <source>
        <dbReference type="PROSITE" id="PS50103"/>
    </source>
</evidence>
<dbReference type="InterPro" id="IPR000571">
    <property type="entry name" value="Znf_CCCH"/>
</dbReference>
<feature type="region of interest" description="Disordered" evidence="5">
    <location>
        <begin position="429"/>
        <end position="483"/>
    </location>
</feature>
<dbReference type="OrthoDB" id="2270193at2759"/>
<protein>
    <recommendedName>
        <fullName evidence="6">C3H1-type domain-containing protein</fullName>
    </recommendedName>
</protein>
<evidence type="ECO:0000313" key="8">
    <source>
        <dbReference type="Proteomes" id="UP001056012"/>
    </source>
</evidence>
<keyword evidence="3 4" id="KW-0862">Zinc</keyword>
<feature type="zinc finger region" description="C3H1-type" evidence="4">
    <location>
        <begin position="379"/>
        <end position="406"/>
    </location>
</feature>
<dbReference type="Pfam" id="PF25542">
    <property type="entry name" value="zf-CCCH_12"/>
    <property type="match status" value="1"/>
</dbReference>
<keyword evidence="8" id="KW-1185">Reference proteome</keyword>
<dbReference type="Pfam" id="PF18044">
    <property type="entry name" value="zf-CCCH_4"/>
    <property type="match status" value="1"/>
</dbReference>
<dbReference type="EMBL" id="CP089280">
    <property type="protein sequence ID" value="USP81375.1"/>
    <property type="molecule type" value="Genomic_DNA"/>
</dbReference>
<feature type="compositionally biased region" description="Low complexity" evidence="5">
    <location>
        <begin position="429"/>
        <end position="448"/>
    </location>
</feature>
<evidence type="ECO:0000256" key="5">
    <source>
        <dbReference type="SAM" id="MobiDB-lite"/>
    </source>
</evidence>
<dbReference type="VEuPathDB" id="FungiDB:yc1106_08649"/>
<feature type="domain" description="C3H1-type" evidence="6">
    <location>
        <begin position="528"/>
        <end position="555"/>
    </location>
</feature>
<reference evidence="7" key="1">
    <citation type="submission" date="2021-12" db="EMBL/GenBank/DDBJ databases">
        <title>Curvularia clavata genome.</title>
        <authorList>
            <person name="Cao Y."/>
        </authorList>
    </citation>
    <scope>NUCLEOTIDE SEQUENCE</scope>
    <source>
        <strain evidence="7">Yc1106</strain>
    </source>
</reference>
<feature type="region of interest" description="Disordered" evidence="5">
    <location>
        <begin position="314"/>
        <end position="343"/>
    </location>
</feature>
<gene>
    <name evidence="7" type="ORF">yc1106_08649</name>
</gene>
<dbReference type="InterPro" id="IPR036855">
    <property type="entry name" value="Znf_CCCH_sf"/>
</dbReference>
<evidence type="ECO:0000256" key="4">
    <source>
        <dbReference type="PROSITE-ProRule" id="PRU00723"/>
    </source>
</evidence>
<accession>A0A9Q8ZFQ1</accession>
<dbReference type="SMART" id="SM00356">
    <property type="entry name" value="ZnF_C3H1"/>
    <property type="match status" value="2"/>
</dbReference>
<dbReference type="Gene3D" id="4.10.1000.10">
    <property type="entry name" value="Zinc finger, CCCH-type"/>
    <property type="match status" value="1"/>
</dbReference>
<feature type="domain" description="C3H1-type" evidence="6">
    <location>
        <begin position="379"/>
        <end position="406"/>
    </location>
</feature>
<evidence type="ECO:0000256" key="2">
    <source>
        <dbReference type="ARBA" id="ARBA00022771"/>
    </source>
</evidence>
<dbReference type="AlphaFoldDB" id="A0A9Q8ZFQ1"/>
<organism evidence="7 8">
    <name type="scientific">Curvularia clavata</name>
    <dbReference type="NCBI Taxonomy" id="95742"/>
    <lineage>
        <taxon>Eukaryota</taxon>
        <taxon>Fungi</taxon>
        <taxon>Dikarya</taxon>
        <taxon>Ascomycota</taxon>
        <taxon>Pezizomycotina</taxon>
        <taxon>Dothideomycetes</taxon>
        <taxon>Pleosporomycetidae</taxon>
        <taxon>Pleosporales</taxon>
        <taxon>Pleosporineae</taxon>
        <taxon>Pleosporaceae</taxon>
        <taxon>Curvularia</taxon>
    </lineage>
</organism>
<dbReference type="Pfam" id="PF25540">
    <property type="entry name" value="DUF7923"/>
    <property type="match status" value="1"/>
</dbReference>
<evidence type="ECO:0000313" key="7">
    <source>
        <dbReference type="EMBL" id="USP81375.1"/>
    </source>
</evidence>
<dbReference type="InterPro" id="IPR041367">
    <property type="entry name" value="Znf-CCCH_4"/>
</dbReference>
<dbReference type="Proteomes" id="UP001056012">
    <property type="component" value="Chromosome 7"/>
</dbReference>
<feature type="region of interest" description="Disordered" evidence="5">
    <location>
        <begin position="357"/>
        <end position="383"/>
    </location>
</feature>
<evidence type="ECO:0000256" key="3">
    <source>
        <dbReference type="ARBA" id="ARBA00022833"/>
    </source>
</evidence>
<name>A0A9Q8ZFQ1_CURCL</name>
<sequence length="659" mass="73653">MLPDKKIDSLDSHLEHFKLQDCARQNDLKHVLAEYRQLLTEYKVLKRAHEDTITNAIAKPVSVATSNVVAETRSRDSYVLMLVDGNDYIFNDEFISDKEEGGMRAARKLNDAIDKYIDQNVPKALSRRVIVRIYANVTNLSKQLGRLKLTGLEKRSVADFTAGFTRAIGLFDFIDTLDDEGTKFKIREQFKIASDDAACSHILFAACNDPAYLSQLLSYNGARDKITLIQGSKWNPEFHQFNFEVTQFPTIFSWSGIPSVLPAEKAVPPATAKAKAPVPPPMLKPASLALQKESWRRNDSASLAESVSGHLSLVSTARPQTSRDHSWRRNAPASATESAFGDSSLEEANDLVDQELESARWDSPPPRDRAPRSTANRPSSEESVCRFFQKGNCRYESKCRYSHDLQNLNGHSNGSQVSKTLLSPTLQSVSGASSAQAPAATSQQSQGAMKEHVDLLSSQYSEDVMDDPSGYSSPQHSQNAMKDRVGLSASLPQETVPGFILLNIFSQRLDPYMPEPTAHDWKVYNTRFQKSKPCNSYQLEGHCSAVGCRFDHSKLTPQVMRVLEYMVKRIPCTRKGACRKPHCTHGHLCQKEDCSKIKGVGTKHCRFRWDLHYSVEECKLGSMVPAEEVEEPTETVNGDEKSGLTEDDLVPMEEVDLLW</sequence>
<dbReference type="PANTHER" id="PTHR37543:SF1">
    <property type="entry name" value="CCCH ZINC FINGER DNA BINDING PROTEIN (AFU_ORTHOLOGUE AFUA_5G12760)"/>
    <property type="match status" value="1"/>
</dbReference>
<dbReference type="Pfam" id="PF25543">
    <property type="entry name" value="zf-CCCH_tandem"/>
    <property type="match status" value="1"/>
</dbReference>
<proteinExistence type="predicted"/>
<dbReference type="GO" id="GO:0008270">
    <property type="term" value="F:zinc ion binding"/>
    <property type="evidence" value="ECO:0007669"/>
    <property type="project" value="UniProtKB-KW"/>
</dbReference>
<keyword evidence="1 4" id="KW-0479">Metal-binding</keyword>
<dbReference type="InterPro" id="IPR057654">
    <property type="entry name" value="Znf-CCCH_tandem"/>
</dbReference>
<dbReference type="PANTHER" id="PTHR37543">
    <property type="entry name" value="CCCH ZINC FINGER DNA BINDING PROTEIN (AFU_ORTHOLOGUE AFUA_5G12760)"/>
    <property type="match status" value="1"/>
</dbReference>
<evidence type="ECO:0000256" key="1">
    <source>
        <dbReference type="ARBA" id="ARBA00022723"/>
    </source>
</evidence>
<feature type="region of interest" description="Disordered" evidence="5">
    <location>
        <begin position="627"/>
        <end position="646"/>
    </location>
</feature>
<feature type="compositionally biased region" description="Polar residues" evidence="5">
    <location>
        <begin position="470"/>
        <end position="480"/>
    </location>
</feature>
<feature type="compositionally biased region" description="Basic and acidic residues" evidence="5">
    <location>
        <begin position="357"/>
        <end position="371"/>
    </location>
</feature>
<dbReference type="PROSITE" id="PS50103">
    <property type="entry name" value="ZF_C3H1"/>
    <property type="match status" value="2"/>
</dbReference>
<dbReference type="SUPFAM" id="SSF90229">
    <property type="entry name" value="CCCH zinc finger"/>
    <property type="match status" value="1"/>
</dbReference>
<feature type="zinc finger region" description="C3H1-type" evidence="4">
    <location>
        <begin position="528"/>
        <end position="555"/>
    </location>
</feature>